<dbReference type="SUPFAM" id="SSF47226">
    <property type="entry name" value="Histidine-containing phosphotransfer domain, HPT domain"/>
    <property type="match status" value="1"/>
</dbReference>
<gene>
    <name evidence="7" type="ORF">H735_01910</name>
</gene>
<dbReference type="AlphaFoldDB" id="A0A0C1WED6"/>
<dbReference type="Gene3D" id="1.20.120.160">
    <property type="entry name" value="HPT domain"/>
    <property type="match status" value="1"/>
</dbReference>
<evidence type="ECO:0000256" key="1">
    <source>
        <dbReference type="ARBA" id="ARBA00011245"/>
    </source>
</evidence>
<comment type="subunit">
    <text evidence="1">Monomer.</text>
</comment>
<comment type="caution">
    <text evidence="7">The sequence shown here is derived from an EMBL/GenBank/DDBJ whole genome shotgun (WGS) entry which is preliminary data.</text>
</comment>
<dbReference type="Proteomes" id="UP000031586">
    <property type="component" value="Unassembled WGS sequence"/>
</dbReference>
<evidence type="ECO:0000256" key="2">
    <source>
        <dbReference type="ARBA" id="ARBA00017260"/>
    </source>
</evidence>
<dbReference type="NCBIfam" id="NF041948">
    <property type="entry name" value="Phrelay_LuxU_Vib"/>
    <property type="match status" value="1"/>
</dbReference>
<reference evidence="7 8" key="1">
    <citation type="submission" date="2014-07" db="EMBL/GenBank/DDBJ databases">
        <title>Unique and conserved regions in Vibrio harveyi and related species in comparison with the shrimp pathogen Vibrio harveyi CAIM 1792.</title>
        <authorList>
            <person name="Espinoza-Valles I."/>
            <person name="Vora G."/>
            <person name="Leekitcharoenphon P."/>
            <person name="Ussery D."/>
            <person name="Hoj L."/>
            <person name="Gomez-Gil B."/>
        </authorList>
    </citation>
    <scope>NUCLEOTIDE SEQUENCE [LARGE SCALE GENOMIC DNA]</scope>
    <source>
        <strain evidence="8">CAIM 1854 / LMG 25443</strain>
    </source>
</reference>
<evidence type="ECO:0000313" key="7">
    <source>
        <dbReference type="EMBL" id="KIF54712.1"/>
    </source>
</evidence>
<protein>
    <recommendedName>
        <fullName evidence="2">Phosphorelay protein LuxU</fullName>
    </recommendedName>
</protein>
<sequence>MSTDVLNQQKIEELSAEIGRDNVPVLLDIFLGEMDTYISNLSTLVGTEQLVYLKEISHALKSSAASFGADRLCELAIAIDKQAKANQLAEQGNEVGEMLDLLHVTRDTYRSWTK</sequence>
<feature type="domain" description="HPt" evidence="6">
    <location>
        <begin position="19"/>
        <end position="114"/>
    </location>
</feature>
<evidence type="ECO:0000256" key="5">
    <source>
        <dbReference type="PROSITE-ProRule" id="PRU00110"/>
    </source>
</evidence>
<feature type="modified residue" description="Phosphohistidine" evidence="5">
    <location>
        <position position="58"/>
    </location>
</feature>
<dbReference type="RefSeq" id="WP_020196368.1">
    <property type="nucleotide sequence ID" value="NZ_BAOH01000052.1"/>
</dbReference>
<evidence type="ECO:0000256" key="4">
    <source>
        <dbReference type="ARBA" id="ARBA00023012"/>
    </source>
</evidence>
<dbReference type="Pfam" id="PF01627">
    <property type="entry name" value="Hpt"/>
    <property type="match status" value="1"/>
</dbReference>
<keyword evidence="4" id="KW-0902">Two-component regulatory system</keyword>
<name>A0A0C1WED6_9VIBR</name>
<organism evidence="7 8">
    <name type="scientific">Vibrio owensii CAIM 1854 = LMG 25443</name>
    <dbReference type="NCBI Taxonomy" id="1229493"/>
    <lineage>
        <taxon>Bacteria</taxon>
        <taxon>Pseudomonadati</taxon>
        <taxon>Pseudomonadota</taxon>
        <taxon>Gammaproteobacteria</taxon>
        <taxon>Vibrionales</taxon>
        <taxon>Vibrionaceae</taxon>
        <taxon>Vibrio</taxon>
    </lineage>
</organism>
<dbReference type="EMBL" id="JPRD01000005">
    <property type="protein sequence ID" value="KIF54712.1"/>
    <property type="molecule type" value="Genomic_DNA"/>
</dbReference>
<dbReference type="InterPro" id="IPR036641">
    <property type="entry name" value="HPT_dom_sf"/>
</dbReference>
<proteinExistence type="predicted"/>
<dbReference type="GO" id="GO:0004672">
    <property type="term" value="F:protein kinase activity"/>
    <property type="evidence" value="ECO:0007669"/>
    <property type="project" value="UniProtKB-ARBA"/>
</dbReference>
<dbReference type="PATRIC" id="fig|1229493.5.peg.4363"/>
<dbReference type="InterPro" id="IPR053403">
    <property type="entry name" value="QS_phosphorelay_intermediate"/>
</dbReference>
<accession>A0A0C1WED6</accession>
<evidence type="ECO:0000313" key="8">
    <source>
        <dbReference type="Proteomes" id="UP000031586"/>
    </source>
</evidence>
<dbReference type="GO" id="GO:0000160">
    <property type="term" value="P:phosphorelay signal transduction system"/>
    <property type="evidence" value="ECO:0007669"/>
    <property type="project" value="UniProtKB-KW"/>
</dbReference>
<evidence type="ECO:0000256" key="3">
    <source>
        <dbReference type="ARBA" id="ARBA00022553"/>
    </source>
</evidence>
<dbReference type="PROSITE" id="PS50894">
    <property type="entry name" value="HPT"/>
    <property type="match status" value="1"/>
</dbReference>
<dbReference type="InterPro" id="IPR008207">
    <property type="entry name" value="Sig_transdc_His_kin_Hpt_dom"/>
</dbReference>
<keyword evidence="3 5" id="KW-0597">Phosphoprotein</keyword>
<evidence type="ECO:0000259" key="6">
    <source>
        <dbReference type="PROSITE" id="PS50894"/>
    </source>
</evidence>